<feature type="coiled-coil region" evidence="1">
    <location>
        <begin position="414"/>
        <end position="499"/>
    </location>
</feature>
<evidence type="ECO:0000256" key="1">
    <source>
        <dbReference type="SAM" id="Coils"/>
    </source>
</evidence>
<reference evidence="3" key="1">
    <citation type="submission" date="2023-07" db="EMBL/GenBank/DDBJ databases">
        <title>A chromosome-level genome assembly of Lolium multiflorum.</title>
        <authorList>
            <person name="Chen Y."/>
            <person name="Copetti D."/>
            <person name="Kolliker R."/>
            <person name="Studer B."/>
        </authorList>
    </citation>
    <scope>NUCLEOTIDE SEQUENCE</scope>
    <source>
        <strain evidence="3">02402/16</strain>
        <tissue evidence="3">Leaf</tissue>
    </source>
</reference>
<accession>A0AAD8SWM4</accession>
<feature type="region of interest" description="Disordered" evidence="2">
    <location>
        <begin position="165"/>
        <end position="264"/>
    </location>
</feature>
<evidence type="ECO:0000256" key="2">
    <source>
        <dbReference type="SAM" id="MobiDB-lite"/>
    </source>
</evidence>
<name>A0AAD8SWM4_LOLMU</name>
<dbReference type="EMBL" id="JAUUTY010000003">
    <property type="protein sequence ID" value="KAK1664971.1"/>
    <property type="molecule type" value="Genomic_DNA"/>
</dbReference>
<sequence length="531" mass="58474">MVQRLLSRPGQSLFFPYTESEHFENPVLFRLDSFADDTSTRQLYSVMIRPCFLPVGMSNSNRIIKPGYESYQPVVAARQLSLGQVPPHFFLHFLTESRADLPDVLTSQRCYSFFDALVIPIPHNLSFTSSTEDFEAWWAMWKTYAFRRALGPLLKQLDAEYTIPAEQTSTEEISSEETQSGREDSSSGTSGKNTAPSEPDLPPSASKKRSAPEPASSQASPAAGQGGRRIKSRCMKRARNTPQTSSSDQELSNTDNASSGEVKKVMMPSTTLDLATSNSGAEKAATLATHSAEAREPIASSPAAPMVLGEGYDLSNLLTFDPESIEPTAKASEASGPNATQGQLQQLKALLSSSIETLVEDTEGIKNILEDLQPHLLVTLQVKLWPVVTLSAYRSRVTLARQRIGLRHAQLPLKADIADKCQRLNEKKAALDTKIDTSTSTAELEILRKELEDLEERVRVTKQLIQDKEALIARSHEEAEGLKAELKTDLAEIRALNKQLVTGQDEDDEAEIAEVDRVRASALRALEAFLQ</sequence>
<dbReference type="Proteomes" id="UP001231189">
    <property type="component" value="Unassembled WGS sequence"/>
</dbReference>
<feature type="region of interest" description="Disordered" evidence="2">
    <location>
        <begin position="284"/>
        <end position="305"/>
    </location>
</feature>
<comment type="caution">
    <text evidence="3">The sequence shown here is derived from an EMBL/GenBank/DDBJ whole genome shotgun (WGS) entry which is preliminary data.</text>
</comment>
<keyword evidence="1" id="KW-0175">Coiled coil</keyword>
<feature type="compositionally biased region" description="Polar residues" evidence="2">
    <location>
        <begin position="240"/>
        <end position="259"/>
    </location>
</feature>
<proteinExistence type="predicted"/>
<feature type="compositionally biased region" description="Polar residues" evidence="2">
    <location>
        <begin position="186"/>
        <end position="196"/>
    </location>
</feature>
<evidence type="ECO:0000313" key="4">
    <source>
        <dbReference type="Proteomes" id="UP001231189"/>
    </source>
</evidence>
<keyword evidence="4" id="KW-1185">Reference proteome</keyword>
<evidence type="ECO:0000313" key="3">
    <source>
        <dbReference type="EMBL" id="KAK1664971.1"/>
    </source>
</evidence>
<feature type="compositionally biased region" description="Low complexity" evidence="2">
    <location>
        <begin position="166"/>
        <end position="178"/>
    </location>
</feature>
<feature type="compositionally biased region" description="Low complexity" evidence="2">
    <location>
        <begin position="212"/>
        <end position="223"/>
    </location>
</feature>
<dbReference type="AlphaFoldDB" id="A0AAD8SWM4"/>
<feature type="compositionally biased region" description="Basic residues" evidence="2">
    <location>
        <begin position="228"/>
        <end position="239"/>
    </location>
</feature>
<protein>
    <submittedName>
        <fullName evidence="3">Uncharacterized protein</fullName>
    </submittedName>
</protein>
<gene>
    <name evidence="3" type="ORF">QYE76_053130</name>
</gene>
<organism evidence="3 4">
    <name type="scientific">Lolium multiflorum</name>
    <name type="common">Italian ryegrass</name>
    <name type="synonym">Lolium perenne subsp. multiflorum</name>
    <dbReference type="NCBI Taxonomy" id="4521"/>
    <lineage>
        <taxon>Eukaryota</taxon>
        <taxon>Viridiplantae</taxon>
        <taxon>Streptophyta</taxon>
        <taxon>Embryophyta</taxon>
        <taxon>Tracheophyta</taxon>
        <taxon>Spermatophyta</taxon>
        <taxon>Magnoliopsida</taxon>
        <taxon>Liliopsida</taxon>
        <taxon>Poales</taxon>
        <taxon>Poaceae</taxon>
        <taxon>BOP clade</taxon>
        <taxon>Pooideae</taxon>
        <taxon>Poodae</taxon>
        <taxon>Poeae</taxon>
        <taxon>Poeae Chloroplast Group 2 (Poeae type)</taxon>
        <taxon>Loliodinae</taxon>
        <taxon>Loliinae</taxon>
        <taxon>Lolium</taxon>
    </lineage>
</organism>